<dbReference type="Gene3D" id="1.10.10.10">
    <property type="entry name" value="Winged helix-like DNA-binding domain superfamily/Winged helix DNA-binding domain"/>
    <property type="match status" value="1"/>
</dbReference>
<evidence type="ECO:0000313" key="6">
    <source>
        <dbReference type="Proteomes" id="UP000824229"/>
    </source>
</evidence>
<keyword evidence="2" id="KW-0238">DNA-binding</keyword>
<evidence type="ECO:0000256" key="1">
    <source>
        <dbReference type="ARBA" id="ARBA00023015"/>
    </source>
</evidence>
<evidence type="ECO:0000259" key="4">
    <source>
        <dbReference type="PROSITE" id="PS50949"/>
    </source>
</evidence>
<dbReference type="AlphaFoldDB" id="A0A9E2KCJ3"/>
<accession>A0A9E2KCJ3</accession>
<protein>
    <submittedName>
        <fullName evidence="5">GntR family transcriptional regulator</fullName>
    </submittedName>
</protein>
<dbReference type="CDD" id="cd07377">
    <property type="entry name" value="WHTH_GntR"/>
    <property type="match status" value="1"/>
</dbReference>
<dbReference type="PRINTS" id="PR00035">
    <property type="entry name" value="HTHGNTR"/>
</dbReference>
<dbReference type="EMBL" id="JAHLFQ010000098">
    <property type="protein sequence ID" value="MBU3804012.1"/>
    <property type="molecule type" value="Genomic_DNA"/>
</dbReference>
<name>A0A9E2KCJ3_9FIRM</name>
<dbReference type="InterPro" id="IPR000524">
    <property type="entry name" value="Tscrpt_reg_HTH_GntR"/>
</dbReference>
<comment type="caution">
    <text evidence="5">The sequence shown here is derived from an EMBL/GenBank/DDBJ whole genome shotgun (WGS) entry which is preliminary data.</text>
</comment>
<dbReference type="GO" id="GO:0003677">
    <property type="term" value="F:DNA binding"/>
    <property type="evidence" value="ECO:0007669"/>
    <property type="project" value="UniProtKB-KW"/>
</dbReference>
<keyword evidence="3" id="KW-0804">Transcription</keyword>
<dbReference type="InterPro" id="IPR036390">
    <property type="entry name" value="WH_DNA-bd_sf"/>
</dbReference>
<dbReference type="PROSITE" id="PS50949">
    <property type="entry name" value="HTH_GNTR"/>
    <property type="match status" value="1"/>
</dbReference>
<keyword evidence="1" id="KW-0805">Transcription regulation</keyword>
<dbReference type="PANTHER" id="PTHR43537:SF5">
    <property type="entry name" value="UXU OPERON TRANSCRIPTIONAL REGULATOR"/>
    <property type="match status" value="1"/>
</dbReference>
<reference evidence="5" key="1">
    <citation type="journal article" date="2021" name="PeerJ">
        <title>Extensive microbial diversity within the chicken gut microbiome revealed by metagenomics and culture.</title>
        <authorList>
            <person name="Gilroy R."/>
            <person name="Ravi A."/>
            <person name="Getino M."/>
            <person name="Pursley I."/>
            <person name="Horton D.L."/>
            <person name="Alikhan N.F."/>
            <person name="Baker D."/>
            <person name="Gharbi K."/>
            <person name="Hall N."/>
            <person name="Watson M."/>
            <person name="Adriaenssens E.M."/>
            <person name="Foster-Nyarko E."/>
            <person name="Jarju S."/>
            <person name="Secka A."/>
            <person name="Antonio M."/>
            <person name="Oren A."/>
            <person name="Chaudhuri R.R."/>
            <person name="La Ragione R."/>
            <person name="Hildebrand F."/>
            <person name="Pallen M.J."/>
        </authorList>
    </citation>
    <scope>NUCLEOTIDE SEQUENCE</scope>
    <source>
        <strain evidence="5">B5-657</strain>
    </source>
</reference>
<dbReference type="Pfam" id="PF00392">
    <property type="entry name" value="GntR"/>
    <property type="match status" value="1"/>
</dbReference>
<reference evidence="5" key="2">
    <citation type="submission" date="2021-04" db="EMBL/GenBank/DDBJ databases">
        <authorList>
            <person name="Gilroy R."/>
        </authorList>
    </citation>
    <scope>NUCLEOTIDE SEQUENCE</scope>
    <source>
        <strain evidence="5">B5-657</strain>
    </source>
</reference>
<sequence length="231" mass="27089">MSKSKTTASYEIVYNTLRKRILHLELPPGSIVSEIETAKEFSVSRTPVRDAFKALVNEGLLEVKPHVGTFVTLIDMNEISDILYIRETMEKAIINELAVYFGQWQEFKLQHILNHQKQLLEDSLLSAQDFAMKFAKSDNDFHNTLFALAGKERLLTYFYAINSQYQRFRTFLNFEDKTSAEKLYNEHQQLLVYIKNKDVEKLNSLLTHHIYDGFNSKINLIYEYPNYFKPL</sequence>
<organism evidence="5 6">
    <name type="scientific">Candidatus Cellulosilyticum pullistercoris</name>
    <dbReference type="NCBI Taxonomy" id="2838521"/>
    <lineage>
        <taxon>Bacteria</taxon>
        <taxon>Bacillati</taxon>
        <taxon>Bacillota</taxon>
        <taxon>Clostridia</taxon>
        <taxon>Lachnospirales</taxon>
        <taxon>Cellulosilyticaceae</taxon>
        <taxon>Cellulosilyticum</taxon>
    </lineage>
</organism>
<evidence type="ECO:0000256" key="2">
    <source>
        <dbReference type="ARBA" id="ARBA00023125"/>
    </source>
</evidence>
<dbReference type="SUPFAM" id="SSF46785">
    <property type="entry name" value="Winged helix' DNA-binding domain"/>
    <property type="match status" value="1"/>
</dbReference>
<evidence type="ECO:0000256" key="3">
    <source>
        <dbReference type="ARBA" id="ARBA00023163"/>
    </source>
</evidence>
<dbReference type="Pfam" id="PF07729">
    <property type="entry name" value="FCD"/>
    <property type="match status" value="1"/>
</dbReference>
<proteinExistence type="predicted"/>
<dbReference type="InterPro" id="IPR008920">
    <property type="entry name" value="TF_FadR/GntR_C"/>
</dbReference>
<dbReference type="GO" id="GO:0003700">
    <property type="term" value="F:DNA-binding transcription factor activity"/>
    <property type="evidence" value="ECO:0007669"/>
    <property type="project" value="InterPro"/>
</dbReference>
<evidence type="ECO:0000313" key="5">
    <source>
        <dbReference type="EMBL" id="MBU3804012.1"/>
    </source>
</evidence>
<dbReference type="SMART" id="SM00345">
    <property type="entry name" value="HTH_GNTR"/>
    <property type="match status" value="1"/>
</dbReference>
<dbReference type="InterPro" id="IPR011711">
    <property type="entry name" value="GntR_C"/>
</dbReference>
<dbReference type="Gene3D" id="1.20.120.530">
    <property type="entry name" value="GntR ligand-binding domain-like"/>
    <property type="match status" value="1"/>
</dbReference>
<feature type="domain" description="HTH gntR-type" evidence="4">
    <location>
        <begin position="7"/>
        <end position="74"/>
    </location>
</feature>
<gene>
    <name evidence="5" type="ORF">H9872_04555</name>
</gene>
<dbReference type="Proteomes" id="UP000824229">
    <property type="component" value="Unassembled WGS sequence"/>
</dbReference>
<dbReference type="InterPro" id="IPR036388">
    <property type="entry name" value="WH-like_DNA-bd_sf"/>
</dbReference>
<dbReference type="SUPFAM" id="SSF48008">
    <property type="entry name" value="GntR ligand-binding domain-like"/>
    <property type="match status" value="1"/>
</dbReference>
<dbReference type="PANTHER" id="PTHR43537">
    <property type="entry name" value="TRANSCRIPTIONAL REGULATOR, GNTR FAMILY"/>
    <property type="match status" value="1"/>
</dbReference>